<accession>A0A7J6RJP9</accession>
<evidence type="ECO:0000313" key="3">
    <source>
        <dbReference type="EMBL" id="KAF4720697.1"/>
    </source>
</evidence>
<dbReference type="SUPFAM" id="SSF50891">
    <property type="entry name" value="Cyclophilin-like"/>
    <property type="match status" value="1"/>
</dbReference>
<organism evidence="3 6">
    <name type="scientific">Perkinsus olseni</name>
    <name type="common">Perkinsus atlanticus</name>
    <dbReference type="NCBI Taxonomy" id="32597"/>
    <lineage>
        <taxon>Eukaryota</taxon>
        <taxon>Sar</taxon>
        <taxon>Alveolata</taxon>
        <taxon>Perkinsozoa</taxon>
        <taxon>Perkinsea</taxon>
        <taxon>Perkinsida</taxon>
        <taxon>Perkinsidae</taxon>
        <taxon>Perkinsus</taxon>
    </lineage>
</organism>
<dbReference type="InterPro" id="IPR002130">
    <property type="entry name" value="Cyclophilin-type_PPIase_dom"/>
</dbReference>
<dbReference type="PRINTS" id="PR00153">
    <property type="entry name" value="CSAPPISMRASE"/>
</dbReference>
<proteinExistence type="predicted"/>
<dbReference type="Gene3D" id="2.40.100.10">
    <property type="entry name" value="Cyclophilin-like"/>
    <property type="match status" value="1"/>
</dbReference>
<dbReference type="InterPro" id="IPR044666">
    <property type="entry name" value="Cyclophilin_A-like"/>
</dbReference>
<keyword evidence="5" id="KW-1185">Reference proteome</keyword>
<evidence type="ECO:0000256" key="1">
    <source>
        <dbReference type="SAM" id="MobiDB-lite"/>
    </source>
</evidence>
<dbReference type="PANTHER" id="PTHR45625">
    <property type="entry name" value="PEPTIDYL-PROLYL CIS-TRANS ISOMERASE-RELATED"/>
    <property type="match status" value="1"/>
</dbReference>
<dbReference type="Proteomes" id="UP000574390">
    <property type="component" value="Unassembled WGS sequence"/>
</dbReference>
<name>A0A7J6RJP9_PEROL</name>
<sequence>MAVTLNTTHGVLKINLYLNEAPKACRNFVELCRHGYYDGCIFHRVIKGSLCQTGDPDPFGTALGGSTTARGNSQMVLPKGGESIYGAPFPDEICSHLSHDRKGVVSMANAGFNTNCSQFFITLARQDHLDGRHTIFGSVPESSWHVLSDIEAVKCRKQCPCKPVKIFTATIDVDPWEDEPLPPGCKAGDAGATGGTIETAFREADDSGLGYLNTDGVRRACEAIMGDYPTLNLVVNVPRALQEAGCEEDARQGKVDLAAFYRIFDRLDELLEREASEELHALRHSPPPARRKSLWSTLVAALANVIRRAFRSGGDHRVSAQHQETKASREASSTAWGGQRVEESRDGSSRTADLLEKLLVELQRIRSILEGKVINRNIVIDAHDGTDASTVEKAQGCCEVTGLRACTATTEQGAIVAVEKSNSEDRLGSAAEAESSSGCHVDVDPCNVTVVFAMRQ</sequence>
<comment type="caution">
    <text evidence="3">The sequence shown here is derived from an EMBL/GenBank/DDBJ whole genome shotgun (WGS) entry which is preliminary data.</text>
</comment>
<feature type="compositionally biased region" description="Basic and acidic residues" evidence="1">
    <location>
        <begin position="314"/>
        <end position="329"/>
    </location>
</feature>
<dbReference type="GO" id="GO:0071013">
    <property type="term" value="C:catalytic step 2 spliceosome"/>
    <property type="evidence" value="ECO:0007669"/>
    <property type="project" value="TreeGrafter"/>
</dbReference>
<dbReference type="EMBL" id="JABANM010021759">
    <property type="protein sequence ID" value="KAF4720697.1"/>
    <property type="molecule type" value="Genomic_DNA"/>
</dbReference>
<protein>
    <submittedName>
        <fullName evidence="3">Peptidylprolyl</fullName>
    </submittedName>
</protein>
<evidence type="ECO:0000313" key="4">
    <source>
        <dbReference type="EMBL" id="KAF4740533.1"/>
    </source>
</evidence>
<reference evidence="5 6" key="1">
    <citation type="submission" date="2020-04" db="EMBL/GenBank/DDBJ databases">
        <title>Perkinsus olseni comparative genomics.</title>
        <authorList>
            <person name="Bogema D.R."/>
        </authorList>
    </citation>
    <scope>NUCLEOTIDE SEQUENCE [LARGE SCALE GENOMIC DNA]</scope>
    <source>
        <strain evidence="3">ATCC PRA-205</strain>
        <strain evidence="4 5">ATCC PRA-207</strain>
    </source>
</reference>
<gene>
    <name evidence="3" type="primary">PPIL2_5</name>
    <name evidence="4" type="synonym">PPIL2_8</name>
    <name evidence="3" type="ORF">FOZ62_023062</name>
    <name evidence="4" type="ORF">FOZ63_032797</name>
</gene>
<dbReference type="PANTHER" id="PTHR45625:SF12">
    <property type="entry name" value="PEPTIDYL-PROLYL CIS-TRANS ISOMERASE"/>
    <property type="match status" value="1"/>
</dbReference>
<evidence type="ECO:0000259" key="2">
    <source>
        <dbReference type="PROSITE" id="PS50072"/>
    </source>
</evidence>
<evidence type="ECO:0000313" key="5">
    <source>
        <dbReference type="Proteomes" id="UP000553632"/>
    </source>
</evidence>
<dbReference type="Pfam" id="PF00160">
    <property type="entry name" value="Pro_isomerase"/>
    <property type="match status" value="1"/>
</dbReference>
<dbReference type="PROSITE" id="PS50072">
    <property type="entry name" value="CSA_PPIASE_2"/>
    <property type="match status" value="1"/>
</dbReference>
<dbReference type="EMBL" id="JABANO010013199">
    <property type="protein sequence ID" value="KAF4740533.1"/>
    <property type="molecule type" value="Genomic_DNA"/>
</dbReference>
<feature type="region of interest" description="Disordered" evidence="1">
    <location>
        <begin position="314"/>
        <end position="348"/>
    </location>
</feature>
<dbReference type="GO" id="GO:0003755">
    <property type="term" value="F:peptidyl-prolyl cis-trans isomerase activity"/>
    <property type="evidence" value="ECO:0007669"/>
    <property type="project" value="InterPro"/>
</dbReference>
<feature type="domain" description="PPIase cyclophilin-type" evidence="2">
    <location>
        <begin position="1"/>
        <end position="171"/>
    </location>
</feature>
<dbReference type="AlphaFoldDB" id="A0A7J6RJP9"/>
<dbReference type="InterPro" id="IPR029000">
    <property type="entry name" value="Cyclophilin-like_dom_sf"/>
</dbReference>
<dbReference type="Proteomes" id="UP000553632">
    <property type="component" value="Unassembled WGS sequence"/>
</dbReference>
<evidence type="ECO:0000313" key="6">
    <source>
        <dbReference type="Proteomes" id="UP000574390"/>
    </source>
</evidence>